<comment type="caution">
    <text evidence="4">The sequence shown here is derived from an EMBL/GenBank/DDBJ whole genome shotgun (WGS) entry which is preliminary data.</text>
</comment>
<dbReference type="Pfam" id="PF00440">
    <property type="entry name" value="TetR_N"/>
    <property type="match status" value="1"/>
</dbReference>
<dbReference type="Pfam" id="PF17937">
    <property type="entry name" value="TetR_C_28"/>
    <property type="match status" value="1"/>
</dbReference>
<gene>
    <name evidence="4" type="ORF">GCM10011487_16200</name>
</gene>
<dbReference type="PANTHER" id="PTHR30055">
    <property type="entry name" value="HTH-TYPE TRANSCRIPTIONAL REGULATOR RUTR"/>
    <property type="match status" value="1"/>
</dbReference>
<organism evidence="4 5">
    <name type="scientific">Steroidobacter agaridevorans</name>
    <dbReference type="NCBI Taxonomy" id="2695856"/>
    <lineage>
        <taxon>Bacteria</taxon>
        <taxon>Pseudomonadati</taxon>
        <taxon>Pseudomonadota</taxon>
        <taxon>Gammaproteobacteria</taxon>
        <taxon>Steroidobacterales</taxon>
        <taxon>Steroidobacteraceae</taxon>
        <taxon>Steroidobacter</taxon>
    </lineage>
</organism>
<evidence type="ECO:0000259" key="3">
    <source>
        <dbReference type="PROSITE" id="PS50977"/>
    </source>
</evidence>
<dbReference type="EMBL" id="BLJN01000001">
    <property type="protein sequence ID" value="GFE79620.1"/>
    <property type="molecule type" value="Genomic_DNA"/>
</dbReference>
<reference evidence="5" key="1">
    <citation type="submission" date="2020-01" db="EMBL/GenBank/DDBJ databases">
        <title>'Steroidobacter agaridevorans' sp. nov., agar-degrading bacteria isolated from rhizosphere soils.</title>
        <authorList>
            <person name="Ikenaga M."/>
            <person name="Kataoka M."/>
            <person name="Murouchi A."/>
            <person name="Katsuragi S."/>
            <person name="Sakai M."/>
        </authorList>
    </citation>
    <scope>NUCLEOTIDE SEQUENCE [LARGE SCALE GENOMIC DNA]</scope>
    <source>
        <strain evidence="5">YU21-B</strain>
    </source>
</reference>
<dbReference type="Proteomes" id="UP000445000">
    <property type="component" value="Unassembled WGS sequence"/>
</dbReference>
<sequence length="162" mass="17449">MLDAAAALVLKRGTAALTLDAVAEAAHVSKGGLLYYFDSKNSLLEALADYLAEQLQIEVEREAAGGSLAKAYLQVVSRMGQLPKDQQVFKALTIICTAQPELAGRVRARLHLSPSDNLSGETPLEELHLRLVADGMWLADLFSCYEISPEQRAALLQKLGAA</sequence>
<feature type="domain" description="HTH tetR-type" evidence="3">
    <location>
        <begin position="1"/>
        <end position="55"/>
    </location>
</feature>
<evidence type="ECO:0000256" key="2">
    <source>
        <dbReference type="PROSITE-ProRule" id="PRU00335"/>
    </source>
</evidence>
<accession>A0A829Y8X0</accession>
<protein>
    <submittedName>
        <fullName evidence="4">TetR family transcriptional regulator</fullName>
    </submittedName>
</protein>
<evidence type="ECO:0000256" key="1">
    <source>
        <dbReference type="ARBA" id="ARBA00023125"/>
    </source>
</evidence>
<dbReference type="PROSITE" id="PS50977">
    <property type="entry name" value="HTH_TETR_2"/>
    <property type="match status" value="1"/>
</dbReference>
<evidence type="ECO:0000313" key="4">
    <source>
        <dbReference type="EMBL" id="GFE79620.1"/>
    </source>
</evidence>
<dbReference type="GO" id="GO:0000976">
    <property type="term" value="F:transcription cis-regulatory region binding"/>
    <property type="evidence" value="ECO:0007669"/>
    <property type="project" value="TreeGrafter"/>
</dbReference>
<dbReference type="Gene3D" id="1.10.357.10">
    <property type="entry name" value="Tetracycline Repressor, domain 2"/>
    <property type="match status" value="1"/>
</dbReference>
<keyword evidence="1 2" id="KW-0238">DNA-binding</keyword>
<dbReference type="GO" id="GO:0003700">
    <property type="term" value="F:DNA-binding transcription factor activity"/>
    <property type="evidence" value="ECO:0007669"/>
    <property type="project" value="TreeGrafter"/>
</dbReference>
<feature type="DNA-binding region" description="H-T-H motif" evidence="2">
    <location>
        <begin position="18"/>
        <end position="37"/>
    </location>
</feature>
<dbReference type="SUPFAM" id="SSF46689">
    <property type="entry name" value="Homeodomain-like"/>
    <property type="match status" value="1"/>
</dbReference>
<evidence type="ECO:0000313" key="5">
    <source>
        <dbReference type="Proteomes" id="UP000445000"/>
    </source>
</evidence>
<dbReference type="InterPro" id="IPR009057">
    <property type="entry name" value="Homeodomain-like_sf"/>
</dbReference>
<keyword evidence="5" id="KW-1185">Reference proteome</keyword>
<proteinExistence type="predicted"/>
<dbReference type="InterPro" id="IPR041479">
    <property type="entry name" value="TetR_CgmR_C"/>
</dbReference>
<dbReference type="PANTHER" id="PTHR30055:SF148">
    <property type="entry name" value="TETR-FAMILY TRANSCRIPTIONAL REGULATOR"/>
    <property type="match status" value="1"/>
</dbReference>
<dbReference type="PRINTS" id="PR00455">
    <property type="entry name" value="HTHTETR"/>
</dbReference>
<name>A0A829Y8X0_9GAMM</name>
<dbReference type="SUPFAM" id="SSF48498">
    <property type="entry name" value="Tetracyclin repressor-like, C-terminal domain"/>
    <property type="match status" value="1"/>
</dbReference>
<dbReference type="AlphaFoldDB" id="A0A829Y8X0"/>
<dbReference type="InterPro" id="IPR036271">
    <property type="entry name" value="Tet_transcr_reg_TetR-rel_C_sf"/>
</dbReference>
<dbReference type="InterPro" id="IPR001647">
    <property type="entry name" value="HTH_TetR"/>
</dbReference>
<dbReference type="InterPro" id="IPR050109">
    <property type="entry name" value="HTH-type_TetR-like_transc_reg"/>
</dbReference>